<evidence type="ECO:0000256" key="1">
    <source>
        <dbReference type="SAM" id="SignalP"/>
    </source>
</evidence>
<feature type="signal peptide" evidence="1">
    <location>
        <begin position="1"/>
        <end position="25"/>
    </location>
</feature>
<keyword evidence="1" id="KW-0732">Signal</keyword>
<organism evidence="2 3">
    <name type="scientific">Hypericibacter terrae</name>
    <dbReference type="NCBI Taxonomy" id="2602015"/>
    <lineage>
        <taxon>Bacteria</taxon>
        <taxon>Pseudomonadati</taxon>
        <taxon>Pseudomonadota</taxon>
        <taxon>Alphaproteobacteria</taxon>
        <taxon>Rhodospirillales</taxon>
        <taxon>Dongiaceae</taxon>
        <taxon>Hypericibacter</taxon>
    </lineage>
</organism>
<dbReference type="RefSeq" id="WP_151178680.1">
    <property type="nucleotide sequence ID" value="NZ_CP042906.1"/>
</dbReference>
<sequence>MRGRPFSLLGLPGVMALLAQGSAMLGTAIDLVASPQSTTHRYKRLRRRNNGFTGAELRDMRARNGVGRPPYAKRAAMKAKAA</sequence>
<accession>A0A5J6MR58</accession>
<dbReference type="KEGG" id="htq:FRZ44_38370"/>
<gene>
    <name evidence="2" type="ORF">FRZ44_38370</name>
</gene>
<protein>
    <submittedName>
        <fullName evidence="2">Uncharacterized protein</fullName>
    </submittedName>
</protein>
<dbReference type="Proteomes" id="UP000326202">
    <property type="component" value="Chromosome"/>
</dbReference>
<name>A0A5J6MR58_9PROT</name>
<dbReference type="AlphaFoldDB" id="A0A5J6MR58"/>
<dbReference type="EMBL" id="CP042906">
    <property type="protein sequence ID" value="QEX18530.1"/>
    <property type="molecule type" value="Genomic_DNA"/>
</dbReference>
<evidence type="ECO:0000313" key="2">
    <source>
        <dbReference type="EMBL" id="QEX18530.1"/>
    </source>
</evidence>
<reference evidence="2 3" key="1">
    <citation type="submission" date="2019-08" db="EMBL/GenBank/DDBJ databases">
        <title>Hyperibacter terrae gen. nov., sp. nov. and Hyperibacter viscosus sp. nov., two new members in the family Rhodospirillaceae isolated from the rhizosphere of Hypericum perforatum.</title>
        <authorList>
            <person name="Noviana Z."/>
        </authorList>
    </citation>
    <scope>NUCLEOTIDE SEQUENCE [LARGE SCALE GENOMIC DNA]</scope>
    <source>
        <strain evidence="2 3">R5913</strain>
    </source>
</reference>
<evidence type="ECO:0000313" key="3">
    <source>
        <dbReference type="Proteomes" id="UP000326202"/>
    </source>
</evidence>
<proteinExistence type="predicted"/>
<feature type="chain" id="PRO_5023830199" evidence="1">
    <location>
        <begin position="26"/>
        <end position="82"/>
    </location>
</feature>
<keyword evidence="3" id="KW-1185">Reference proteome</keyword>